<evidence type="ECO:0000256" key="4">
    <source>
        <dbReference type="ARBA" id="ARBA00022840"/>
    </source>
</evidence>
<dbReference type="STRING" id="471855.Shel_18240"/>
<dbReference type="InterPro" id="IPR027417">
    <property type="entry name" value="P-loop_NTPase"/>
</dbReference>
<gene>
    <name evidence="6" type="ordered locus">Shel_18240</name>
</gene>
<dbReference type="PANTHER" id="PTHR42734">
    <property type="entry name" value="METAL TRANSPORT SYSTEM ATP-BINDING PROTEIN TM_0124-RELATED"/>
    <property type="match status" value="1"/>
</dbReference>
<dbReference type="PANTHER" id="PTHR42734:SF17">
    <property type="entry name" value="METAL TRANSPORT SYSTEM ATP-BINDING PROTEIN TM_0124-RELATED"/>
    <property type="match status" value="1"/>
</dbReference>
<reference evidence="6 7" key="1">
    <citation type="journal article" date="2009" name="Stand. Genomic Sci.">
        <title>Complete genome sequence of Slackia heliotrinireducens type strain (RHS 1).</title>
        <authorList>
            <person name="Pukall R."/>
            <person name="Lapidus A."/>
            <person name="Nolan M."/>
            <person name="Copeland A."/>
            <person name="Glavina Del Rio T."/>
            <person name="Lucas S."/>
            <person name="Chen F."/>
            <person name="Tice H."/>
            <person name="Cheng J.F."/>
            <person name="Chertkov O."/>
            <person name="Bruce D."/>
            <person name="Goodwin L."/>
            <person name="Kuske C."/>
            <person name="Brettin T."/>
            <person name="Detter J.C."/>
            <person name="Han C."/>
            <person name="Pitluck S."/>
            <person name="Pati A."/>
            <person name="Mavrommatis K."/>
            <person name="Ivanova N."/>
            <person name="Ovchinnikova G."/>
            <person name="Chen A."/>
            <person name="Palaniappan K."/>
            <person name="Schneider S."/>
            <person name="Rohde M."/>
            <person name="Chain P."/>
            <person name="D'haeseleer P."/>
            <person name="Goker M."/>
            <person name="Bristow J."/>
            <person name="Eisen J.A."/>
            <person name="Markowitz V."/>
            <person name="Kyrpides N.C."/>
            <person name="Klenk H.P."/>
            <person name="Hugenholtz P."/>
        </authorList>
    </citation>
    <scope>NUCLEOTIDE SEQUENCE [LARGE SCALE GENOMIC DNA]</scope>
    <source>
        <strain evidence="7">ATCC 29202 / DSM 20476 / NCTC 11029 / RHS 1</strain>
    </source>
</reference>
<evidence type="ECO:0000256" key="2">
    <source>
        <dbReference type="ARBA" id="ARBA00022448"/>
    </source>
</evidence>
<keyword evidence="4" id="KW-0067">ATP-binding</keyword>
<dbReference type="InterPro" id="IPR017871">
    <property type="entry name" value="ABC_transporter-like_CS"/>
</dbReference>
<protein>
    <submittedName>
        <fullName evidence="6">ATPase component of Mn/Zn ABC-type transporter</fullName>
    </submittedName>
</protein>
<evidence type="ECO:0000256" key="1">
    <source>
        <dbReference type="ARBA" id="ARBA00005417"/>
    </source>
</evidence>
<evidence type="ECO:0000313" key="7">
    <source>
        <dbReference type="Proteomes" id="UP000002026"/>
    </source>
</evidence>
<dbReference type="InterPro" id="IPR003593">
    <property type="entry name" value="AAA+_ATPase"/>
</dbReference>
<accession>C7N7F7</accession>
<dbReference type="SMART" id="SM00382">
    <property type="entry name" value="AAA"/>
    <property type="match status" value="1"/>
</dbReference>
<comment type="similarity">
    <text evidence="1">Belongs to the ABC transporter superfamily.</text>
</comment>
<evidence type="ECO:0000313" key="6">
    <source>
        <dbReference type="EMBL" id="ACV22842.1"/>
    </source>
</evidence>
<dbReference type="Proteomes" id="UP000002026">
    <property type="component" value="Chromosome"/>
</dbReference>
<dbReference type="CDD" id="cd03235">
    <property type="entry name" value="ABC_Metallic_Cations"/>
    <property type="match status" value="1"/>
</dbReference>
<dbReference type="InterPro" id="IPR050153">
    <property type="entry name" value="Metal_Ion_Import_ABC"/>
</dbReference>
<keyword evidence="7" id="KW-1185">Reference proteome</keyword>
<dbReference type="SUPFAM" id="SSF52540">
    <property type="entry name" value="P-loop containing nucleoside triphosphate hydrolases"/>
    <property type="match status" value="1"/>
</dbReference>
<dbReference type="HOGENOM" id="CLU_000604_1_11_11"/>
<dbReference type="GO" id="GO:0016887">
    <property type="term" value="F:ATP hydrolysis activity"/>
    <property type="evidence" value="ECO:0007669"/>
    <property type="project" value="InterPro"/>
</dbReference>
<proteinExistence type="inferred from homology"/>
<keyword evidence="3" id="KW-0547">Nucleotide-binding</keyword>
<evidence type="ECO:0000256" key="3">
    <source>
        <dbReference type="ARBA" id="ARBA00022741"/>
    </source>
</evidence>
<dbReference type="KEGG" id="shi:Shel_18240"/>
<dbReference type="PROSITE" id="PS00211">
    <property type="entry name" value="ABC_TRANSPORTER_1"/>
    <property type="match status" value="1"/>
</dbReference>
<dbReference type="InterPro" id="IPR003439">
    <property type="entry name" value="ABC_transporter-like_ATP-bd"/>
</dbReference>
<organism evidence="6 7">
    <name type="scientific">Slackia heliotrinireducens (strain ATCC 29202 / DSM 20476 / NCTC 11029 / RHS 1)</name>
    <name type="common">Peptococcus heliotrinreducens</name>
    <dbReference type="NCBI Taxonomy" id="471855"/>
    <lineage>
        <taxon>Bacteria</taxon>
        <taxon>Bacillati</taxon>
        <taxon>Actinomycetota</taxon>
        <taxon>Coriobacteriia</taxon>
        <taxon>Eggerthellales</taxon>
        <taxon>Eggerthellaceae</taxon>
        <taxon>Slackia</taxon>
    </lineage>
</organism>
<dbReference type="PROSITE" id="PS50893">
    <property type="entry name" value="ABC_TRANSPORTER_2"/>
    <property type="match status" value="1"/>
</dbReference>
<dbReference type="GO" id="GO:0005524">
    <property type="term" value="F:ATP binding"/>
    <property type="evidence" value="ECO:0007669"/>
    <property type="project" value="UniProtKB-KW"/>
</dbReference>
<feature type="domain" description="ABC transporter" evidence="5">
    <location>
        <begin position="4"/>
        <end position="224"/>
    </location>
</feature>
<dbReference type="Gene3D" id="3.40.50.300">
    <property type="entry name" value="P-loop containing nucleotide triphosphate hydrolases"/>
    <property type="match status" value="1"/>
</dbReference>
<dbReference type="Pfam" id="PF00005">
    <property type="entry name" value="ABC_tran"/>
    <property type="match status" value="1"/>
</dbReference>
<dbReference type="RefSeq" id="WP_012798944.1">
    <property type="nucleotide sequence ID" value="NC_013165.1"/>
</dbReference>
<evidence type="ECO:0000259" key="5">
    <source>
        <dbReference type="PROSITE" id="PS50893"/>
    </source>
</evidence>
<dbReference type="AlphaFoldDB" id="C7N7F7"/>
<name>C7N7F7_SLAHD</name>
<dbReference type="EMBL" id="CP001684">
    <property type="protein sequence ID" value="ACV22842.1"/>
    <property type="molecule type" value="Genomic_DNA"/>
</dbReference>
<sequence>MAYLTCTALSVGHAGTPVARDISFSVGAGDALFVVGENGAGKTTLLKTILGLQPPLAGDVAFGDEAAAGEVGYLPQKGESQRDFPASVWEVALSGRASRLGKRPFYSRADKSAAAEALHRVGACELRDMPFGSISGGQQQRVLLARALASYPKLLVLDEPTTGLDPEAAESLYRTIDELRASGVGVLAVTHDVAAALPHATQVLEVRDKTAKLHPASAWVTQGGTV</sequence>
<dbReference type="eggNOG" id="COG1121">
    <property type="taxonomic scope" value="Bacteria"/>
</dbReference>
<keyword evidence="2" id="KW-0813">Transport</keyword>